<reference evidence="4" key="1">
    <citation type="submission" date="2020-06" db="EMBL/GenBank/DDBJ databases">
        <title>Draft genome of Bugula neritina, a colonial animal packing powerful symbionts and potential medicines.</title>
        <authorList>
            <person name="Rayko M."/>
        </authorList>
    </citation>
    <scope>NUCLEOTIDE SEQUENCE [LARGE SCALE GENOMIC DNA]</scope>
    <source>
        <strain evidence="4">Kwan_BN1</strain>
    </source>
</reference>
<feature type="compositionally biased region" description="Polar residues" evidence="2">
    <location>
        <begin position="680"/>
        <end position="711"/>
    </location>
</feature>
<dbReference type="GO" id="GO:0003676">
    <property type="term" value="F:nucleic acid binding"/>
    <property type="evidence" value="ECO:0007669"/>
    <property type="project" value="InterPro"/>
</dbReference>
<feature type="region of interest" description="Disordered" evidence="2">
    <location>
        <begin position="675"/>
        <end position="745"/>
    </location>
</feature>
<name>A0A7J7JN72_BUGNE</name>
<dbReference type="PANTHER" id="PTHR47331:SF5">
    <property type="entry name" value="RIBONUCLEASE H"/>
    <property type="match status" value="1"/>
</dbReference>
<dbReference type="Proteomes" id="UP000593567">
    <property type="component" value="Unassembled WGS sequence"/>
</dbReference>
<keyword evidence="1" id="KW-0863">Zinc-finger</keyword>
<dbReference type="PANTHER" id="PTHR47331">
    <property type="entry name" value="PHD-TYPE DOMAIN-CONTAINING PROTEIN"/>
    <property type="match status" value="1"/>
</dbReference>
<evidence type="ECO:0000256" key="1">
    <source>
        <dbReference type="PROSITE-ProRule" id="PRU00047"/>
    </source>
</evidence>
<accession>A0A7J7JN72</accession>
<feature type="compositionally biased region" description="Low complexity" evidence="2">
    <location>
        <begin position="714"/>
        <end position="734"/>
    </location>
</feature>
<evidence type="ECO:0000256" key="2">
    <source>
        <dbReference type="SAM" id="MobiDB-lite"/>
    </source>
</evidence>
<organism evidence="4 5">
    <name type="scientific">Bugula neritina</name>
    <name type="common">Brown bryozoan</name>
    <name type="synonym">Sertularia neritina</name>
    <dbReference type="NCBI Taxonomy" id="10212"/>
    <lineage>
        <taxon>Eukaryota</taxon>
        <taxon>Metazoa</taxon>
        <taxon>Spiralia</taxon>
        <taxon>Lophotrochozoa</taxon>
        <taxon>Bryozoa</taxon>
        <taxon>Gymnolaemata</taxon>
        <taxon>Cheilostomatida</taxon>
        <taxon>Flustrina</taxon>
        <taxon>Buguloidea</taxon>
        <taxon>Bugulidae</taxon>
        <taxon>Bugula</taxon>
    </lineage>
</organism>
<dbReference type="Pfam" id="PF03564">
    <property type="entry name" value="DUF1759"/>
    <property type="match status" value="1"/>
</dbReference>
<feature type="region of interest" description="Disordered" evidence="2">
    <location>
        <begin position="136"/>
        <end position="156"/>
    </location>
</feature>
<dbReference type="InterPro" id="IPR001878">
    <property type="entry name" value="Znf_CCHC"/>
</dbReference>
<feature type="domain" description="CCHC-type" evidence="3">
    <location>
        <begin position="638"/>
        <end position="652"/>
    </location>
</feature>
<protein>
    <recommendedName>
        <fullName evidence="3">CCHC-type domain-containing protein</fullName>
    </recommendedName>
</protein>
<gene>
    <name evidence="4" type="ORF">EB796_013919</name>
</gene>
<comment type="caution">
    <text evidence="4">The sequence shown here is derived from an EMBL/GenBank/DDBJ whole genome shotgun (WGS) entry which is preliminary data.</text>
</comment>
<keyword evidence="1" id="KW-0479">Metal-binding</keyword>
<keyword evidence="5" id="KW-1185">Reference proteome</keyword>
<dbReference type="InterPro" id="IPR005312">
    <property type="entry name" value="DUF1759"/>
</dbReference>
<dbReference type="PROSITE" id="PS50158">
    <property type="entry name" value="ZF_CCHC"/>
    <property type="match status" value="1"/>
</dbReference>
<keyword evidence="1" id="KW-0862">Zinc</keyword>
<dbReference type="GO" id="GO:0008270">
    <property type="term" value="F:zinc ion binding"/>
    <property type="evidence" value="ECO:0007669"/>
    <property type="project" value="UniProtKB-KW"/>
</dbReference>
<evidence type="ECO:0000313" key="5">
    <source>
        <dbReference type="Proteomes" id="UP000593567"/>
    </source>
</evidence>
<dbReference type="EMBL" id="VXIV02002028">
    <property type="protein sequence ID" value="KAF6027770.1"/>
    <property type="molecule type" value="Genomic_DNA"/>
</dbReference>
<evidence type="ECO:0000259" key="3">
    <source>
        <dbReference type="PROSITE" id="PS50158"/>
    </source>
</evidence>
<feature type="compositionally biased region" description="Polar residues" evidence="2">
    <location>
        <begin position="136"/>
        <end position="147"/>
    </location>
</feature>
<proteinExistence type="predicted"/>
<dbReference type="AlphaFoldDB" id="A0A7J7JN72"/>
<dbReference type="OrthoDB" id="10065844at2759"/>
<evidence type="ECO:0000313" key="4">
    <source>
        <dbReference type="EMBL" id="KAF6027770.1"/>
    </source>
</evidence>
<sequence>MTKNYETLEQEIPPTQGHVEIHEDNPTHAKRFEIKLLAGKLEEILKNCSVFHQFISKEFPSHKEISLDTLEGLRTQLIEEKANVIKAYEQLREACGDLEPDLKIRNQIDRVGADNENCLQQVLGLMHVITSSKTALSNQPGTSSAASLSKPRNPAGSVISIQSRSHLTSVSKSSRASSKIKAMQLEAKAKSAALKQKLESSKSTHALEMQAKQLEMDIEQSKIQAELDAVEAEEKVLSEAMEDEGSISLFYPLPQPNFTQSHAELDNPTKSSPIVLPAPNFKQSHVKIHNSAKYSPIMSPVPAPRTQTKYPITNPQLYQAPADSTSYPTRSPVDVTPPWNISSVSDQQAFANTLAQAIHTIKLKPAEPTVFFGEPLEYLDWKVAFEGLIESGSYNPLQKIALLQQYLGGKAKRVVANLFQIGTEEAFKEAKRKLNDKFGKPHILTEAYRTQLEQWPLIKEHDGEALDELVNFLESCQTAMNKLPELNCLNDRRENEKILAKLPISVGNRWVKIATEIESATDRFPSIFDFVRFLSKEADVASNSLNKAIAKRVVSNRNHDNSYKRNQPIRKPEKQATAFLASENQATTANISYDVTKPMRRYPCLMCNMDNHSTGICFKLEKLPHSDIEKFFDNNNLCYSCAKPGHKMDKCRHPAICTKKDCEQKHLAVFHKYYNRGSENKTSQPNKKSHNNQIRGSENKSSTQNSTSNRGSKNKTSQPNNHNNSNSNQGNENKPTQATARNCAGNRPANLTSWTIPVYVSSIENPGHEVLVYALLDSGSNHTFITHDTIHALNATTHDTDMNISTLTDVQGSTSSRQIATGLLVRGYNKQKYIELPTCVSQAQIPFNRNEIPDSMSVQDWPHLRHLASEFITAREGNQLPLGLLIGGNLPQVFMSRQEITAGDNVPFARLSDLGWLLMGNTTKNSTHKNPRNLLAIVNLAVLQPTTRENISFKIHADSHNENANLETKILKILSSDFDSDPSNENSKMSIDDINFLKLMKEQTYKDIEGHITMPLPLKLQPGPNKSKYMALNHLKSCINCEIVIS</sequence>